<feature type="region of interest" description="Disordered" evidence="1">
    <location>
        <begin position="153"/>
        <end position="179"/>
    </location>
</feature>
<evidence type="ECO:0000256" key="1">
    <source>
        <dbReference type="SAM" id="MobiDB-lite"/>
    </source>
</evidence>
<dbReference type="EMBL" id="JAOPKB010000006">
    <property type="protein sequence ID" value="MCU4973429.1"/>
    <property type="molecule type" value="Genomic_DNA"/>
</dbReference>
<organism evidence="2 3">
    <name type="scientific">Natronoglomus mannanivorans</name>
    <dbReference type="NCBI Taxonomy" id="2979990"/>
    <lineage>
        <taxon>Archaea</taxon>
        <taxon>Methanobacteriati</taxon>
        <taxon>Methanobacteriota</taxon>
        <taxon>Stenosarchaea group</taxon>
        <taxon>Halobacteria</taxon>
        <taxon>Halobacteriales</taxon>
        <taxon>Natrialbaceae</taxon>
        <taxon>Natronoglomus</taxon>
    </lineage>
</organism>
<sequence>MELSRRDAIAALAAVGIGTGGVALYRSDAFGDGSIDSETSPDDPIDTMIALAAVVYPSEVSGIDEFVETYVVGRLEDDETHEERTVQALAHLEGYASDEFGDSFVDLSPEDRDAVLRELGVQNAQPNPEGSDVERIRYYLVNELLYALFTSPTGGELVGHENPPGHGGGLDSYRRGPDA</sequence>
<name>A0ABT2QEV4_9EURY</name>
<evidence type="ECO:0000313" key="3">
    <source>
        <dbReference type="Proteomes" id="UP001320972"/>
    </source>
</evidence>
<dbReference type="Pfam" id="PF13618">
    <property type="entry name" value="Gluconate_2-dh3"/>
    <property type="match status" value="1"/>
</dbReference>
<accession>A0ABT2QEV4</accession>
<dbReference type="Proteomes" id="UP001320972">
    <property type="component" value="Unassembled WGS sequence"/>
</dbReference>
<dbReference type="InterPro" id="IPR027056">
    <property type="entry name" value="Gluconate_2DH_su3"/>
</dbReference>
<dbReference type="RefSeq" id="WP_338007949.1">
    <property type="nucleotide sequence ID" value="NZ_JAOPKB010000006.1"/>
</dbReference>
<evidence type="ECO:0000313" key="2">
    <source>
        <dbReference type="EMBL" id="MCU4973429.1"/>
    </source>
</evidence>
<keyword evidence="3" id="KW-1185">Reference proteome</keyword>
<comment type="caution">
    <text evidence="2">The sequence shown here is derived from an EMBL/GenBank/DDBJ whole genome shotgun (WGS) entry which is preliminary data.</text>
</comment>
<gene>
    <name evidence="2" type="ORF">OB955_11825</name>
</gene>
<proteinExistence type="predicted"/>
<protein>
    <submittedName>
        <fullName evidence="2">Gluconate 2-dehydrogenase subunit 3 family protein</fullName>
    </submittedName>
</protein>
<reference evidence="2 3" key="1">
    <citation type="submission" date="2022-09" db="EMBL/GenBank/DDBJ databases">
        <title>Enrichment on poylsaccharides allowed isolation of novel metabolic and taxonomic groups of Haloarchaea.</title>
        <authorList>
            <person name="Sorokin D.Y."/>
            <person name="Elcheninov A.G."/>
            <person name="Khizhniak T.V."/>
            <person name="Kolganova T.V."/>
            <person name="Kublanov I.V."/>
        </authorList>
    </citation>
    <scope>NUCLEOTIDE SEQUENCE [LARGE SCALE GENOMIC DNA]</scope>
    <source>
        <strain evidence="2 3">AArc-m2/3/4</strain>
    </source>
</reference>